<evidence type="ECO:0000259" key="2">
    <source>
        <dbReference type="Pfam" id="PF07693"/>
    </source>
</evidence>
<sequence length="357" mass="41563">MIFIKDKYHNFQLQLMEEARKNNVFNAGVSDRAAEEDALGFEPYVTAIAEFLTNPDTKPPLTLSIEGEWGSGKSSFMKQLKKVIEDIPPEALKKEQKKHKSKSRNFFFRLCILWFNKIKPKPKVVWFNAWRYDKAEALWAAFALEFIRQISRPRDFRDIFPILIGNIKLFWFRFDWNNGLQKIILFVLSLSVVLTLLILVYHKAEDLHQQGTDLYNLFKQISTNKENQDFLRWLVRSLVTLISVAGFISLLLKLKSSVVGSPKNDLTKYLTSPNYNSKLPFVEKFHEDFRKIVEAYAGINKVYVFIDDLDRCEVPKSAELMQAINLMISNDPQLIFILGMDREKVAAAFALKYNTRE</sequence>
<name>A0A0V8A027_9CYAN</name>
<evidence type="ECO:0000256" key="1">
    <source>
        <dbReference type="SAM" id="Phobius"/>
    </source>
</evidence>
<keyword evidence="1" id="KW-0472">Membrane</keyword>
<dbReference type="InterPro" id="IPR027417">
    <property type="entry name" value="P-loop_NTPase"/>
</dbReference>
<feature type="transmembrane region" description="Helical" evidence="1">
    <location>
        <begin position="183"/>
        <end position="201"/>
    </location>
</feature>
<organism evidence="4 5">
    <name type="scientific">Mastigocoleus testarum BC008</name>
    <dbReference type="NCBI Taxonomy" id="371196"/>
    <lineage>
        <taxon>Bacteria</taxon>
        <taxon>Bacillati</taxon>
        <taxon>Cyanobacteriota</taxon>
        <taxon>Cyanophyceae</taxon>
        <taxon>Nostocales</taxon>
        <taxon>Hapalosiphonaceae</taxon>
        <taxon>Mastigocoleus</taxon>
    </lineage>
</organism>
<dbReference type="PANTHER" id="PTHR22674:SF6">
    <property type="entry name" value="NTPASE KAP FAMILY P-LOOP DOMAIN-CONTAINING PROTEIN 1"/>
    <property type="match status" value="1"/>
</dbReference>
<dbReference type="Pfam" id="PF07693">
    <property type="entry name" value="KAP_NTPase"/>
    <property type="match status" value="1"/>
</dbReference>
<evidence type="ECO:0000313" key="4">
    <source>
        <dbReference type="EMBL" id="KST70094.1"/>
    </source>
</evidence>
<proteinExistence type="predicted"/>
<dbReference type="EMBL" id="LMTZ01000005">
    <property type="protein sequence ID" value="KST70063.1"/>
    <property type="molecule type" value="Genomic_DNA"/>
</dbReference>
<dbReference type="OrthoDB" id="9806479at2"/>
<protein>
    <recommendedName>
        <fullName evidence="2">KAP NTPase domain-containing protein</fullName>
    </recommendedName>
</protein>
<keyword evidence="5" id="KW-1185">Reference proteome</keyword>
<feature type="transmembrane region" description="Helical" evidence="1">
    <location>
        <begin position="233"/>
        <end position="252"/>
    </location>
</feature>
<dbReference type="InterPro" id="IPR011646">
    <property type="entry name" value="KAP_P-loop"/>
</dbReference>
<comment type="caution">
    <text evidence="4">The sequence shown here is derived from an EMBL/GenBank/DDBJ whole genome shotgun (WGS) entry which is preliminary data.</text>
</comment>
<dbReference type="InterPro" id="IPR052754">
    <property type="entry name" value="NTPase_KAP_P-loop"/>
</dbReference>
<accession>A0A0V8A027</accession>
<dbReference type="EMBL" id="LMTZ01000004">
    <property type="protein sequence ID" value="KST70094.1"/>
    <property type="molecule type" value="Genomic_DNA"/>
</dbReference>
<dbReference type="PANTHER" id="PTHR22674">
    <property type="entry name" value="NTPASE, KAP FAMILY P-LOOP DOMAIN-CONTAINING 1"/>
    <property type="match status" value="1"/>
</dbReference>
<dbReference type="Proteomes" id="UP000053372">
    <property type="component" value="Unassembled WGS sequence"/>
</dbReference>
<feature type="domain" description="KAP NTPase" evidence="2">
    <location>
        <begin position="41"/>
        <end position="354"/>
    </location>
</feature>
<dbReference type="AlphaFoldDB" id="A0A0V8A027"/>
<dbReference type="SUPFAM" id="SSF52540">
    <property type="entry name" value="P-loop containing nucleoside triphosphate hydrolases"/>
    <property type="match status" value="1"/>
</dbReference>
<dbReference type="Gene3D" id="3.40.50.300">
    <property type="entry name" value="P-loop containing nucleotide triphosphate hydrolases"/>
    <property type="match status" value="1"/>
</dbReference>
<reference evidence="4 5" key="1">
    <citation type="journal article" date="2015" name="Genome Announc.">
        <title>Draft Genome of the Euendolithic (true boring) Cyanobacterium Mastigocoleus testarum strain BC008.</title>
        <authorList>
            <person name="Guida B.S."/>
            <person name="Garcia-Pichel F."/>
        </authorList>
    </citation>
    <scope>NUCLEOTIDE SEQUENCE [LARGE SCALE GENOMIC DNA]</scope>
    <source>
        <strain evidence="4 5">BC008</strain>
    </source>
</reference>
<keyword evidence="1" id="KW-0812">Transmembrane</keyword>
<evidence type="ECO:0000313" key="5">
    <source>
        <dbReference type="Proteomes" id="UP000053372"/>
    </source>
</evidence>
<keyword evidence="1" id="KW-1133">Transmembrane helix</keyword>
<gene>
    <name evidence="3" type="ORF">BC008_06375</name>
    <name evidence="4" type="ORF">BC008_06545</name>
</gene>
<evidence type="ECO:0000313" key="3">
    <source>
        <dbReference type="EMBL" id="KST70063.1"/>
    </source>
</evidence>